<comment type="caution">
    <text evidence="1">The sequence shown here is derived from an EMBL/GenBank/DDBJ whole genome shotgun (WGS) entry which is preliminary data.</text>
</comment>
<protein>
    <recommendedName>
        <fullName evidence="3">Sulfotransferase family protein</fullName>
    </recommendedName>
</protein>
<dbReference type="RefSeq" id="WP_386806174.1">
    <property type="nucleotide sequence ID" value="NZ_JBHTMU010000057.1"/>
</dbReference>
<proteinExistence type="predicted"/>
<evidence type="ECO:0008006" key="3">
    <source>
        <dbReference type="Google" id="ProtNLM"/>
    </source>
</evidence>
<dbReference type="SUPFAM" id="SSF52540">
    <property type="entry name" value="P-loop containing nucleoside triphosphate hydrolases"/>
    <property type="match status" value="1"/>
</dbReference>
<keyword evidence="2" id="KW-1185">Reference proteome</keyword>
<organism evidence="1 2">
    <name type="scientific">Litorisediminicola beolgyonensis</name>
    <dbReference type="NCBI Taxonomy" id="1173614"/>
    <lineage>
        <taxon>Bacteria</taxon>
        <taxon>Pseudomonadati</taxon>
        <taxon>Pseudomonadota</taxon>
        <taxon>Alphaproteobacteria</taxon>
        <taxon>Rhodobacterales</taxon>
        <taxon>Paracoccaceae</taxon>
        <taxon>Litorisediminicola</taxon>
    </lineage>
</organism>
<sequence>MSRVLIHPGFHKTGTTSIQSTLKLNADRLAPHLRIVLRDDMSGLTDACRSYSKSPKPRRLDAVLREAIALFDTLEPSDPRPVLISSEDLSGLLPGRQDVLSYAAAPALMAAIGGAAEERFGDWPTFVFTTRDPAGWLGSSWWQHLRSTRMTDDLDAWSDRAAEAAQLDLIVAATSEAVPDATVIAAPLAEAKDLPEGPLSPLLDLLDLPPSLRGTLEIAPRANATPSVGLEPIFLALNRSGLPDAIVGETKRMLLRKARKIDG</sequence>
<name>A0ABW3ZNB5_9RHOB</name>
<accession>A0ABW3ZNB5</accession>
<evidence type="ECO:0000313" key="1">
    <source>
        <dbReference type="EMBL" id="MFD1344595.1"/>
    </source>
</evidence>
<dbReference type="EMBL" id="JBHTMU010000057">
    <property type="protein sequence ID" value="MFD1344595.1"/>
    <property type="molecule type" value="Genomic_DNA"/>
</dbReference>
<reference evidence="2" key="1">
    <citation type="journal article" date="2019" name="Int. J. Syst. Evol. Microbiol.">
        <title>The Global Catalogue of Microorganisms (GCM) 10K type strain sequencing project: providing services to taxonomists for standard genome sequencing and annotation.</title>
        <authorList>
            <consortium name="The Broad Institute Genomics Platform"/>
            <consortium name="The Broad Institute Genome Sequencing Center for Infectious Disease"/>
            <person name="Wu L."/>
            <person name="Ma J."/>
        </authorList>
    </citation>
    <scope>NUCLEOTIDE SEQUENCE [LARGE SCALE GENOMIC DNA]</scope>
    <source>
        <strain evidence="2">CCUG 62953</strain>
    </source>
</reference>
<dbReference type="Proteomes" id="UP001597135">
    <property type="component" value="Unassembled WGS sequence"/>
</dbReference>
<evidence type="ECO:0000313" key="2">
    <source>
        <dbReference type="Proteomes" id="UP001597135"/>
    </source>
</evidence>
<gene>
    <name evidence="1" type="ORF">ACFQ4E_19345</name>
</gene>
<dbReference type="InterPro" id="IPR027417">
    <property type="entry name" value="P-loop_NTPase"/>
</dbReference>